<accession>S4T0S5</accession>
<protein>
    <submittedName>
        <fullName evidence="2">ATP synthetase F0 Subunit 8</fullName>
    </submittedName>
</protein>
<keyword evidence="2" id="KW-0496">Mitochondrion</keyword>
<dbReference type="AlphaFoldDB" id="S4T0S5"/>
<keyword evidence="1" id="KW-0812">Transmembrane</keyword>
<geneLocation type="mitochondrion" evidence="2"/>
<keyword evidence="1" id="KW-0472">Membrane</keyword>
<name>S4T0S5_APPFA</name>
<proteinExistence type="predicted"/>
<evidence type="ECO:0000313" key="2">
    <source>
        <dbReference type="EMBL" id="AFR77030.1"/>
    </source>
</evidence>
<dbReference type="GeneID" id="16488849"/>
<evidence type="ECO:0000256" key="1">
    <source>
        <dbReference type="SAM" id="Phobius"/>
    </source>
</evidence>
<organism evidence="2">
    <name type="scientific">Appalachioria falcifera</name>
    <name type="common">Millipede</name>
    <name type="synonym">Brachoria falcifera</name>
    <dbReference type="NCBI Taxonomy" id="382869"/>
    <lineage>
        <taxon>Eukaryota</taxon>
        <taxon>Metazoa</taxon>
        <taxon>Ecdysozoa</taxon>
        <taxon>Arthropoda</taxon>
        <taxon>Myriapoda</taxon>
        <taxon>Diplopoda</taxon>
        <taxon>Helminthomorpha</taxon>
        <taxon>Polydesmida</taxon>
        <taxon>Xystodesmidae</taxon>
        <taxon>Xystodesminae</taxon>
        <taxon>Apheloriini</taxon>
        <taxon>Appalachioria</taxon>
    </lineage>
</organism>
<reference evidence="2" key="1">
    <citation type="journal article" date="2013" name="PLoS ONE">
        <title>Arthropod phylogenetics in light of three novel millipede (myriapoda: diplopoda) mitochondrial genomes with comments on the appropriateness of mitochondrial genome sequence data for inferring deep level relationships.</title>
        <authorList>
            <person name="Brewer M.S."/>
            <person name="Swafford L."/>
            <person name="Spruill C.L."/>
            <person name="Bond J.E."/>
        </authorList>
    </citation>
    <scope>NUCLEOTIDE SEQUENCE</scope>
</reference>
<dbReference type="CTD" id="4509"/>
<dbReference type="EMBL" id="JX437063">
    <property type="protein sequence ID" value="AFR77030.1"/>
    <property type="molecule type" value="Genomic_DNA"/>
</dbReference>
<dbReference type="RefSeq" id="YP_008378733.1">
    <property type="nucleotide sequence ID" value="NC_021933.1"/>
</dbReference>
<feature type="transmembrane region" description="Helical" evidence="1">
    <location>
        <begin position="12"/>
        <end position="31"/>
    </location>
</feature>
<keyword evidence="1" id="KW-1133">Transmembrane helix</keyword>
<gene>
    <name evidence="2" type="primary">ATP8</name>
</gene>
<sequence length="51" mass="6030">MPQMFPMSWVFIYLYTLLGLIMILVLVSYVFSFSVESSLVGEDFEVDSWLW</sequence>